<dbReference type="InterPro" id="IPR038070">
    <property type="entry name" value="Rv2632c-like_sf"/>
</dbReference>
<evidence type="ECO:0000256" key="1">
    <source>
        <dbReference type="SAM" id="MobiDB-lite"/>
    </source>
</evidence>
<keyword evidence="4" id="KW-1185">Reference proteome</keyword>
<evidence type="ECO:0000313" key="3">
    <source>
        <dbReference type="EMBL" id="SED95585.1"/>
    </source>
</evidence>
<dbReference type="InterPro" id="IPR015057">
    <property type="entry name" value="Rv2632c-like"/>
</dbReference>
<accession>A0A1H4ID84</accession>
<gene>
    <name evidence="2" type="ORF">SAMN04490239_0483</name>
    <name evidence="3" type="ORF">SAMN04490239_9416</name>
</gene>
<name>A0A1H4ID84_9NOCA</name>
<dbReference type="EMBL" id="FNSV01000002">
    <property type="protein sequence ID" value="SEB31991.1"/>
    <property type="molecule type" value="Genomic_DNA"/>
</dbReference>
<dbReference type="AlphaFoldDB" id="A0A1H4ID84"/>
<organism evidence="2 4">
    <name type="scientific">Rhodococcus koreensis</name>
    <dbReference type="NCBI Taxonomy" id="99653"/>
    <lineage>
        <taxon>Bacteria</taxon>
        <taxon>Bacillati</taxon>
        <taxon>Actinomycetota</taxon>
        <taxon>Actinomycetes</taxon>
        <taxon>Mycobacteriales</taxon>
        <taxon>Nocardiaceae</taxon>
        <taxon>Rhodococcus</taxon>
    </lineage>
</organism>
<evidence type="ECO:0008006" key="5">
    <source>
        <dbReference type="Google" id="ProtNLM"/>
    </source>
</evidence>
<dbReference type="Proteomes" id="UP000183561">
    <property type="component" value="Unassembled WGS sequence"/>
</dbReference>
<dbReference type="Pfam" id="PF08962">
    <property type="entry name" value="Rv2632c-like"/>
    <property type="match status" value="1"/>
</dbReference>
<reference evidence="2" key="2">
    <citation type="submission" date="2016-10" db="EMBL/GenBank/DDBJ databases">
        <authorList>
            <person name="de Groot N.N."/>
        </authorList>
    </citation>
    <scope>NUCLEOTIDE SEQUENCE [LARGE SCALE GENOMIC DNA]</scope>
    <source>
        <strain evidence="2">DSM 44498</strain>
    </source>
</reference>
<dbReference type="SUPFAM" id="SSF143212">
    <property type="entry name" value="Rv2632c-like"/>
    <property type="match status" value="1"/>
</dbReference>
<protein>
    <recommendedName>
        <fullName evidence="5">DUF1876 domain-containing protein</fullName>
    </recommendedName>
</protein>
<feature type="region of interest" description="Disordered" evidence="1">
    <location>
        <begin position="1"/>
        <end position="22"/>
    </location>
</feature>
<dbReference type="Gene3D" id="3.30.160.240">
    <property type="entry name" value="Rv1738"/>
    <property type="match status" value="1"/>
</dbReference>
<sequence length="113" mass="12305">MPWQDHESQGCRPAMSRPIPATSWPVEIEIRETDAEPTCSRATARLHTRDETIEGQGEAGCRSRHADTVQVSRQMAAARALTDLAHQLFELAATDDAAACAHGHRARETGCGL</sequence>
<evidence type="ECO:0000313" key="4">
    <source>
        <dbReference type="Proteomes" id="UP000183561"/>
    </source>
</evidence>
<reference evidence="4" key="1">
    <citation type="submission" date="2016-10" db="EMBL/GenBank/DDBJ databases">
        <authorList>
            <person name="Varghese N."/>
            <person name="Submissions S."/>
        </authorList>
    </citation>
    <scope>NUCLEOTIDE SEQUENCE [LARGE SCALE GENOMIC DNA]</scope>
    <source>
        <strain evidence="4">DSM 44498</strain>
    </source>
</reference>
<evidence type="ECO:0000313" key="2">
    <source>
        <dbReference type="EMBL" id="SEB31991.1"/>
    </source>
</evidence>
<proteinExistence type="predicted"/>
<dbReference type="EMBL" id="FNSV01000007">
    <property type="protein sequence ID" value="SED95585.1"/>
    <property type="molecule type" value="Genomic_DNA"/>
</dbReference>